<feature type="domain" description="DUF4367" evidence="2">
    <location>
        <begin position="204"/>
        <end position="314"/>
    </location>
</feature>
<protein>
    <submittedName>
        <fullName evidence="3">DUF4367 domain-containing protein</fullName>
    </submittedName>
</protein>
<keyword evidence="1" id="KW-0812">Transmembrane</keyword>
<keyword evidence="4" id="KW-1185">Reference proteome</keyword>
<comment type="caution">
    <text evidence="3">The sequence shown here is derived from an EMBL/GenBank/DDBJ whole genome shotgun (WGS) entry which is preliminary data.</text>
</comment>
<evidence type="ECO:0000256" key="1">
    <source>
        <dbReference type="SAM" id="Phobius"/>
    </source>
</evidence>
<evidence type="ECO:0000313" key="4">
    <source>
        <dbReference type="Proteomes" id="UP001527090"/>
    </source>
</evidence>
<gene>
    <name evidence="3" type="ORF">M5X04_16015</name>
</gene>
<evidence type="ECO:0000313" key="3">
    <source>
        <dbReference type="EMBL" id="MCY9530814.1"/>
    </source>
</evidence>
<sequence>MNMDKDRDLKKLFNDPRIPDADLTGKIMSILHAEPQKKERFFVKYKVSLTVIVGTMLMASTGYAAVQYNSLSNKDGEVVYETKSAKEMGPAETKDVQEHFKAFHELKEKMLKSGEAGLFYLVANNPDHQTNLGTKAMPFQNLSQLREKITDKSIKIPDSVNGNYKFKEADVLFRNAQEVNPPSLKEQKALAEKLRKQAEESNQGYAMMPVEMTNQFFILNATYQNGEDKIGVNVTNLSGKSMNAGLYIDEKVEFKQEKVQVKGVEMLYTDWGRSKWHELRWVYESPDKKVRYVYTIDGDINKVSKEALMKIAESYLE</sequence>
<dbReference type="RefSeq" id="WP_081819793.1">
    <property type="nucleotide sequence ID" value="NZ_JAMDLY010000014.1"/>
</dbReference>
<dbReference type="InterPro" id="IPR025377">
    <property type="entry name" value="DUF4367"/>
</dbReference>
<dbReference type="EMBL" id="JAMDLY010000014">
    <property type="protein sequence ID" value="MCY9530814.1"/>
    <property type="molecule type" value="Genomic_DNA"/>
</dbReference>
<name>A0ABT4EAQ6_PAEAL</name>
<dbReference type="Proteomes" id="UP001527090">
    <property type="component" value="Unassembled WGS sequence"/>
</dbReference>
<accession>A0ABT4EAQ6</accession>
<keyword evidence="1" id="KW-0472">Membrane</keyword>
<feature type="transmembrane region" description="Helical" evidence="1">
    <location>
        <begin position="47"/>
        <end position="66"/>
    </location>
</feature>
<organism evidence="3 4">
    <name type="scientific">Paenibacillus alvei</name>
    <name type="common">Bacillus alvei</name>
    <dbReference type="NCBI Taxonomy" id="44250"/>
    <lineage>
        <taxon>Bacteria</taxon>
        <taxon>Bacillati</taxon>
        <taxon>Bacillota</taxon>
        <taxon>Bacilli</taxon>
        <taxon>Bacillales</taxon>
        <taxon>Paenibacillaceae</taxon>
        <taxon>Paenibacillus</taxon>
    </lineage>
</organism>
<proteinExistence type="predicted"/>
<dbReference type="Pfam" id="PF14285">
    <property type="entry name" value="DUF4367"/>
    <property type="match status" value="1"/>
</dbReference>
<reference evidence="3 4" key="1">
    <citation type="submission" date="2022-05" db="EMBL/GenBank/DDBJ databases">
        <title>Genome Sequencing of Bee-Associated Microbes.</title>
        <authorList>
            <person name="Dunlap C."/>
        </authorList>
    </citation>
    <scope>NUCLEOTIDE SEQUENCE [LARGE SCALE GENOMIC DNA]</scope>
    <source>
        <strain evidence="3 4">NRRL NRS-750</strain>
    </source>
</reference>
<keyword evidence="1" id="KW-1133">Transmembrane helix</keyword>
<evidence type="ECO:0000259" key="2">
    <source>
        <dbReference type="Pfam" id="PF14285"/>
    </source>
</evidence>